<sequence length="298" mass="34054">MTHNVGESKLLATAGRRALQNEEIMMMQVMKPQCSNIYASSAMEDQDSEDERCNAIESHLHEAMPSIKKADAERLARQLSILLHKQSPGISMKGSLAKEQLKRLSMRLLRLAKEKRRPSLSLVDTTEETPIEAIEDSEKKTLFPQKMNIDAKVERHHKLINVVGEAKYDEINEVTKELRDIRKRSSLWTKYSHRFVDSLKLEEESIPASKGLPTAVYDVYFRIRLVDVMAVVDAKSSITFEETPQSCACIVERVDWDNLLSDAKEKLDAFRKLEQEISMESGEELTFRCSSGSCYRQL</sequence>
<gene>
    <name evidence="1" type="ORF">QTG54_000535</name>
</gene>
<protein>
    <submittedName>
        <fullName evidence="1">Uncharacterized protein</fullName>
    </submittedName>
</protein>
<comment type="caution">
    <text evidence="1">The sequence shown here is derived from an EMBL/GenBank/DDBJ whole genome shotgun (WGS) entry which is preliminary data.</text>
</comment>
<keyword evidence="2" id="KW-1185">Reference proteome</keyword>
<name>A0AAD8YL55_9STRA</name>
<reference evidence="1" key="1">
    <citation type="submission" date="2023-06" db="EMBL/GenBank/DDBJ databases">
        <title>Survivors Of The Sea: Transcriptome response of Skeletonema marinoi to long-term dormancy.</title>
        <authorList>
            <person name="Pinder M.I.M."/>
            <person name="Kourtchenko O."/>
            <person name="Robertson E.K."/>
            <person name="Larsson T."/>
            <person name="Maumus F."/>
            <person name="Osuna-Cruz C.M."/>
            <person name="Vancaester E."/>
            <person name="Stenow R."/>
            <person name="Vandepoele K."/>
            <person name="Ploug H."/>
            <person name="Bruchert V."/>
            <person name="Godhe A."/>
            <person name="Topel M."/>
        </authorList>
    </citation>
    <scope>NUCLEOTIDE SEQUENCE</scope>
    <source>
        <strain evidence="1">R05AC</strain>
    </source>
</reference>
<proteinExistence type="predicted"/>
<dbReference type="AlphaFoldDB" id="A0AAD8YL55"/>
<dbReference type="Proteomes" id="UP001224775">
    <property type="component" value="Unassembled WGS sequence"/>
</dbReference>
<dbReference type="EMBL" id="JATAAI010000001">
    <property type="protein sequence ID" value="KAK1748596.1"/>
    <property type="molecule type" value="Genomic_DNA"/>
</dbReference>
<evidence type="ECO:0000313" key="2">
    <source>
        <dbReference type="Proteomes" id="UP001224775"/>
    </source>
</evidence>
<evidence type="ECO:0000313" key="1">
    <source>
        <dbReference type="EMBL" id="KAK1748596.1"/>
    </source>
</evidence>
<organism evidence="1 2">
    <name type="scientific">Skeletonema marinoi</name>
    <dbReference type="NCBI Taxonomy" id="267567"/>
    <lineage>
        <taxon>Eukaryota</taxon>
        <taxon>Sar</taxon>
        <taxon>Stramenopiles</taxon>
        <taxon>Ochrophyta</taxon>
        <taxon>Bacillariophyta</taxon>
        <taxon>Coscinodiscophyceae</taxon>
        <taxon>Thalassiosirophycidae</taxon>
        <taxon>Thalassiosirales</taxon>
        <taxon>Skeletonemataceae</taxon>
        <taxon>Skeletonema</taxon>
        <taxon>Skeletonema marinoi-dohrnii complex</taxon>
    </lineage>
</organism>
<accession>A0AAD8YL55</accession>